<geneLocation type="plasmid" evidence="1">
    <name>unnamed2</name>
</geneLocation>
<reference evidence="1 2" key="1">
    <citation type="submission" date="2017-02" db="EMBL/GenBank/DDBJ databases">
        <title>Draft genome sequence of a Kluyvera intermedia isolate from a patient with a pancreatic abscess.</title>
        <authorList>
            <person name="Thele R."/>
        </authorList>
    </citation>
    <scope>NUCLEOTIDE SEQUENCE [LARGE SCALE GENOMIC DNA]</scope>
    <source>
        <strain evidence="1 2">FOSA7093</strain>
        <plasmid evidence="1">unnamed2</plasmid>
    </source>
</reference>
<keyword evidence="2" id="KW-1185">Reference proteome</keyword>
<accession>A0ABX3UD16</accession>
<comment type="caution">
    <text evidence="1">The sequence shown here is derived from an EMBL/GenBank/DDBJ whole genome shotgun (WGS) entry which is preliminary data.</text>
</comment>
<dbReference type="EMBL" id="MWPR01000023">
    <property type="protein sequence ID" value="ORJ49407.1"/>
    <property type="molecule type" value="Genomic_DNA"/>
</dbReference>
<proteinExistence type="predicted"/>
<protein>
    <submittedName>
        <fullName evidence="1">Uncharacterized protein</fullName>
    </submittedName>
</protein>
<gene>
    <name evidence="1" type="ORF">B2M27_15475</name>
</gene>
<dbReference type="Proteomes" id="UP000192521">
    <property type="component" value="Unassembled WGS sequence"/>
</dbReference>
<organism evidence="1 2">
    <name type="scientific">Kluyvera intermedia</name>
    <name type="common">Enterobacter intermedius</name>
    <dbReference type="NCBI Taxonomy" id="61648"/>
    <lineage>
        <taxon>Bacteria</taxon>
        <taxon>Pseudomonadati</taxon>
        <taxon>Pseudomonadota</taxon>
        <taxon>Gammaproteobacteria</taxon>
        <taxon>Enterobacterales</taxon>
        <taxon>Enterobacteriaceae</taxon>
        <taxon>Kluyvera</taxon>
    </lineage>
</organism>
<keyword evidence="1" id="KW-0614">Plasmid</keyword>
<evidence type="ECO:0000313" key="2">
    <source>
        <dbReference type="Proteomes" id="UP000192521"/>
    </source>
</evidence>
<name>A0ABX3UD16_KLUIN</name>
<sequence>MAVGGQIREITLWTGFSLNDDEVTRLYFVSSVFTYGVGWHLRHPLSDFLIRCDKPPFCGNNIGM</sequence>
<evidence type="ECO:0000313" key="1">
    <source>
        <dbReference type="EMBL" id="ORJ49407.1"/>
    </source>
</evidence>